<proteinExistence type="inferred from homology"/>
<evidence type="ECO:0000313" key="3">
    <source>
        <dbReference type="EMBL" id="MBB3157340.1"/>
    </source>
</evidence>
<reference evidence="3 4" key="1">
    <citation type="submission" date="2020-08" db="EMBL/GenBank/DDBJ databases">
        <title>Genomic Encyclopedia of Type Strains, Phase III (KMG-III): the genomes of soil and plant-associated and newly described type strains.</title>
        <authorList>
            <person name="Whitman W."/>
        </authorList>
    </citation>
    <scope>NUCLEOTIDE SEQUENCE [LARGE SCALE GENOMIC DNA]</scope>
    <source>
        <strain evidence="3 4">CECT 8356</strain>
    </source>
</reference>
<feature type="region of interest" description="Disordered" evidence="2">
    <location>
        <begin position="214"/>
        <end position="233"/>
    </location>
</feature>
<feature type="compositionally biased region" description="Basic and acidic residues" evidence="2">
    <location>
        <begin position="220"/>
        <end position="233"/>
    </location>
</feature>
<gene>
    <name evidence="3" type="ORF">FHS07_001024</name>
</gene>
<protein>
    <submittedName>
        <fullName evidence="3">Putative alkaline shock family protein YloU</fullName>
    </submittedName>
</protein>
<dbReference type="EMBL" id="JACHXY010000001">
    <property type="protein sequence ID" value="MBB3157340.1"/>
    <property type="molecule type" value="Genomic_DNA"/>
</dbReference>
<organism evidence="3 4">
    <name type="scientific">Microbacterium proteolyticum</name>
    <dbReference type="NCBI Taxonomy" id="1572644"/>
    <lineage>
        <taxon>Bacteria</taxon>
        <taxon>Bacillati</taxon>
        <taxon>Actinomycetota</taxon>
        <taxon>Actinomycetes</taxon>
        <taxon>Micrococcales</taxon>
        <taxon>Microbacteriaceae</taxon>
        <taxon>Microbacterium</taxon>
    </lineage>
</organism>
<evidence type="ECO:0000313" key="4">
    <source>
        <dbReference type="Proteomes" id="UP000543579"/>
    </source>
</evidence>
<dbReference type="Pfam" id="PF03780">
    <property type="entry name" value="Asp23"/>
    <property type="match status" value="1"/>
</dbReference>
<evidence type="ECO:0000256" key="1">
    <source>
        <dbReference type="ARBA" id="ARBA00005721"/>
    </source>
</evidence>
<name>A0A7W5CGP1_9MICO</name>
<dbReference type="InterPro" id="IPR005531">
    <property type="entry name" value="Asp23"/>
</dbReference>
<comment type="caution">
    <text evidence="3">The sequence shown here is derived from an EMBL/GenBank/DDBJ whole genome shotgun (WGS) entry which is preliminary data.</text>
</comment>
<comment type="similarity">
    <text evidence="1">Belongs to the asp23 family.</text>
</comment>
<sequence length="233" mass="23946">MTNDSIPIPSPASQPAPADLARAVADVVAHVEGVHALGTLVERASDSVRQRVGLAGGVAGVTVDRGRDGRVTSAVSVIVGYPHKLREVADAVRAAARHALDGLGSDRIDVDVTVAGVWGPFDTDPVAETEQVLDDAGTEADGDDTAPDTDTRDGSRGGERTDAAATHDARDDVSRGDRPASPVAGSQTAPDRNDTQADVADTQDAVADALSEVADSVAHAAEELRDRPDSPRP</sequence>
<evidence type="ECO:0000256" key="2">
    <source>
        <dbReference type="SAM" id="MobiDB-lite"/>
    </source>
</evidence>
<dbReference type="AlphaFoldDB" id="A0A7W5CGP1"/>
<accession>A0A7W5CGP1</accession>
<dbReference type="Proteomes" id="UP000543579">
    <property type="component" value="Unassembled WGS sequence"/>
</dbReference>
<feature type="compositionally biased region" description="Basic and acidic residues" evidence="2">
    <location>
        <begin position="149"/>
        <end position="178"/>
    </location>
</feature>
<feature type="compositionally biased region" description="Acidic residues" evidence="2">
    <location>
        <begin position="135"/>
        <end position="147"/>
    </location>
</feature>
<feature type="region of interest" description="Disordered" evidence="2">
    <location>
        <begin position="135"/>
        <end position="204"/>
    </location>
</feature>
<dbReference type="RefSeq" id="WP_183418771.1">
    <property type="nucleotide sequence ID" value="NZ_JACHXY010000001.1"/>
</dbReference>